<comment type="caution">
    <text evidence="6">The sequence shown here is derived from an EMBL/GenBank/DDBJ whole genome shotgun (WGS) entry which is preliminary data.</text>
</comment>
<name>A0A9P7H2R4_9HYPO</name>
<keyword evidence="7" id="KW-1185">Reference proteome</keyword>
<evidence type="ECO:0000313" key="6">
    <source>
        <dbReference type="EMBL" id="KAG5660005.1"/>
    </source>
</evidence>
<sequence>MILLTASPTDEGLKDTLGPWYGIFQKRAQQHDVEEDLITKRGSQGEVRLEIDDQDRKIAVKTIYYGDRKDVDKVIQDFKRESQSLESLRHPSIIRILGHADDPEKRQAVLRMDWASCNLSETGSADLRDIIALRDHRCEEDQTPSNLPESFLWHVFFHLGSALALCHHGIAIRTTRILEQVDSKSSLKQLDPDPPEELLTIAEHTPQVFWTTQQVSFFKKPNHEPVVHRDIKPSNGNLSSHFAAGITSVD</sequence>
<dbReference type="InterPro" id="IPR000719">
    <property type="entry name" value="Prot_kinase_dom"/>
</dbReference>
<dbReference type="GO" id="GO:0005524">
    <property type="term" value="F:ATP binding"/>
    <property type="evidence" value="ECO:0007669"/>
    <property type="project" value="UniProtKB-KW"/>
</dbReference>
<dbReference type="SUPFAM" id="SSF56112">
    <property type="entry name" value="Protein kinase-like (PK-like)"/>
    <property type="match status" value="1"/>
</dbReference>
<dbReference type="GO" id="GO:0004674">
    <property type="term" value="F:protein serine/threonine kinase activity"/>
    <property type="evidence" value="ECO:0007669"/>
    <property type="project" value="TreeGrafter"/>
</dbReference>
<dbReference type="PANTHER" id="PTHR43289">
    <property type="entry name" value="MITOGEN-ACTIVATED PROTEIN KINASE KINASE KINASE 20-RELATED"/>
    <property type="match status" value="1"/>
</dbReference>
<evidence type="ECO:0000256" key="2">
    <source>
        <dbReference type="ARBA" id="ARBA00022741"/>
    </source>
</evidence>
<accession>A0A9P7H2R4</accession>
<keyword evidence="3" id="KW-0418">Kinase</keyword>
<keyword evidence="1" id="KW-0808">Transferase</keyword>
<evidence type="ECO:0000259" key="5">
    <source>
        <dbReference type="PROSITE" id="PS50011"/>
    </source>
</evidence>
<gene>
    <name evidence="6" type="ORF">KAF25_003527</name>
</gene>
<dbReference type="PROSITE" id="PS50011">
    <property type="entry name" value="PROTEIN_KINASE_DOM"/>
    <property type="match status" value="1"/>
</dbReference>
<organism evidence="6 7">
    <name type="scientific">Fusarium avenaceum</name>
    <dbReference type="NCBI Taxonomy" id="40199"/>
    <lineage>
        <taxon>Eukaryota</taxon>
        <taxon>Fungi</taxon>
        <taxon>Dikarya</taxon>
        <taxon>Ascomycota</taxon>
        <taxon>Pezizomycotina</taxon>
        <taxon>Sordariomycetes</taxon>
        <taxon>Hypocreomycetidae</taxon>
        <taxon>Hypocreales</taxon>
        <taxon>Nectriaceae</taxon>
        <taxon>Fusarium</taxon>
        <taxon>Fusarium tricinctum species complex</taxon>
    </lineage>
</organism>
<keyword evidence="4" id="KW-0067">ATP-binding</keyword>
<dbReference type="InterPro" id="IPR011009">
    <property type="entry name" value="Kinase-like_dom_sf"/>
</dbReference>
<dbReference type="PANTHER" id="PTHR43289:SF33">
    <property type="entry name" value="SERINE_THREONINE KINASE 31"/>
    <property type="match status" value="1"/>
</dbReference>
<evidence type="ECO:0000256" key="1">
    <source>
        <dbReference type="ARBA" id="ARBA00022679"/>
    </source>
</evidence>
<feature type="domain" description="Protein kinase" evidence="5">
    <location>
        <begin position="33"/>
        <end position="250"/>
    </location>
</feature>
<dbReference type="Gene3D" id="1.10.510.10">
    <property type="entry name" value="Transferase(Phosphotransferase) domain 1"/>
    <property type="match status" value="1"/>
</dbReference>
<dbReference type="AlphaFoldDB" id="A0A9P7H2R4"/>
<dbReference type="EMBL" id="JAGPUO010000010">
    <property type="protein sequence ID" value="KAG5660005.1"/>
    <property type="molecule type" value="Genomic_DNA"/>
</dbReference>
<keyword evidence="2" id="KW-0547">Nucleotide-binding</keyword>
<reference evidence="6" key="1">
    <citation type="submission" date="2021-04" db="EMBL/GenBank/DDBJ databases">
        <title>Draft genome of Fusarium avenaceum strain F156N33, isolated from an atmospheric sample in Virginia.</title>
        <authorList>
            <person name="Yang S."/>
            <person name="Vinatzer B.A."/>
            <person name="Coleman J."/>
        </authorList>
    </citation>
    <scope>NUCLEOTIDE SEQUENCE</scope>
    <source>
        <strain evidence="6">F156N33</strain>
    </source>
</reference>
<evidence type="ECO:0000256" key="3">
    <source>
        <dbReference type="ARBA" id="ARBA00022777"/>
    </source>
</evidence>
<evidence type="ECO:0000256" key="4">
    <source>
        <dbReference type="ARBA" id="ARBA00022840"/>
    </source>
</evidence>
<evidence type="ECO:0000313" key="7">
    <source>
        <dbReference type="Proteomes" id="UP000782241"/>
    </source>
</evidence>
<protein>
    <recommendedName>
        <fullName evidence="5">Protein kinase domain-containing protein</fullName>
    </recommendedName>
</protein>
<proteinExistence type="predicted"/>
<dbReference type="Proteomes" id="UP000782241">
    <property type="component" value="Unassembled WGS sequence"/>
</dbReference>